<name>A0A2N5XU03_9HYPH</name>
<dbReference type="EMBL" id="PKUQ01000012">
    <property type="protein sequence ID" value="PLW77983.1"/>
    <property type="molecule type" value="Genomic_DNA"/>
</dbReference>
<accession>A0A2N5XU03</accession>
<dbReference type="RefSeq" id="WP_101533073.1">
    <property type="nucleotide sequence ID" value="NZ_PKUQ01000012.1"/>
</dbReference>
<dbReference type="InterPro" id="IPR036215">
    <property type="entry name" value="TM0957-like_sf"/>
</dbReference>
<evidence type="ECO:0008006" key="3">
    <source>
        <dbReference type="Google" id="ProtNLM"/>
    </source>
</evidence>
<sequence>MNNQTALRHAATLTAAIGIALSLSACKIVKNEPPRKKAEGELEIFFSDDKFNPDKIVADMWSDKLLPFADSAANDLGEVVGAYKSNAAEAGKKYGHREKEEGSPWNFIVKGTAKIVEVNTKSRASTLGLDLPPYDGTKDMLLQIGPVLKGSSIRDSLDFLKFDDFTNQLEYARISNAINKRVNADVLSGLDREALDGKEVSFTGMFTDDGASKPVLVTPVRLTVGDGG</sequence>
<proteinExistence type="predicted"/>
<gene>
    <name evidence="1" type="ORF">C0081_06850</name>
</gene>
<evidence type="ECO:0000313" key="2">
    <source>
        <dbReference type="Proteomes" id="UP000234881"/>
    </source>
</evidence>
<dbReference type="OrthoDB" id="156515at2"/>
<dbReference type="InterPro" id="IPR014582">
    <property type="entry name" value="UCP033535_lipo"/>
</dbReference>
<reference evidence="1 2" key="1">
    <citation type="submission" date="2018-01" db="EMBL/GenBank/DDBJ databases">
        <title>The draft genome sequence of Cohaesibacter sp. H1304.</title>
        <authorList>
            <person name="Wang N.-N."/>
            <person name="Du Z.-J."/>
        </authorList>
    </citation>
    <scope>NUCLEOTIDE SEQUENCE [LARGE SCALE GENOMIC DNA]</scope>
    <source>
        <strain evidence="1 2">H1304</strain>
    </source>
</reference>
<organism evidence="1 2">
    <name type="scientific">Cohaesibacter celericrescens</name>
    <dbReference type="NCBI Taxonomy" id="2067669"/>
    <lineage>
        <taxon>Bacteria</taxon>
        <taxon>Pseudomonadati</taxon>
        <taxon>Pseudomonadota</taxon>
        <taxon>Alphaproteobacteria</taxon>
        <taxon>Hyphomicrobiales</taxon>
        <taxon>Cohaesibacteraceae</taxon>
    </lineage>
</organism>
<dbReference type="Pfam" id="PF10054">
    <property type="entry name" value="DUF2291"/>
    <property type="match status" value="1"/>
</dbReference>
<keyword evidence="2" id="KW-1185">Reference proteome</keyword>
<dbReference type="PIRSF" id="PIRSF033535">
    <property type="entry name" value="UCP033535_plp"/>
    <property type="match status" value="1"/>
</dbReference>
<evidence type="ECO:0000313" key="1">
    <source>
        <dbReference type="EMBL" id="PLW77983.1"/>
    </source>
</evidence>
<comment type="caution">
    <text evidence="1">The sequence shown here is derived from an EMBL/GenBank/DDBJ whole genome shotgun (WGS) entry which is preliminary data.</text>
</comment>
<dbReference type="AlphaFoldDB" id="A0A2N5XU03"/>
<protein>
    <recommendedName>
        <fullName evidence="3">DUF2291 domain-containing protein</fullName>
    </recommendedName>
</protein>
<dbReference type="Proteomes" id="UP000234881">
    <property type="component" value="Unassembled WGS sequence"/>
</dbReference>
<dbReference type="SUPFAM" id="SSF141318">
    <property type="entry name" value="TM0957-like"/>
    <property type="match status" value="1"/>
</dbReference>